<dbReference type="Proteomes" id="UP000091967">
    <property type="component" value="Unassembled WGS sequence"/>
</dbReference>
<name>A0A1B8ASV1_FUSPO</name>
<keyword evidence="2" id="KW-1185">Reference proteome</keyword>
<protein>
    <submittedName>
        <fullName evidence="1">Uncharacterized protein</fullName>
    </submittedName>
</protein>
<proteinExistence type="predicted"/>
<sequence length="97" mass="10816">MKRSVKNAEHVGLFTPTAGQHFREEVVHDRVALIQNSKGVRPDNQSKMKRSVENAEHVGLFTLVSSAAYGLLIEPVSIRIWDLRLGNHQTIASSLLN</sequence>
<organism evidence="1 2">
    <name type="scientific">Fusarium poae</name>
    <dbReference type="NCBI Taxonomy" id="36050"/>
    <lineage>
        <taxon>Eukaryota</taxon>
        <taxon>Fungi</taxon>
        <taxon>Dikarya</taxon>
        <taxon>Ascomycota</taxon>
        <taxon>Pezizomycotina</taxon>
        <taxon>Sordariomycetes</taxon>
        <taxon>Hypocreomycetidae</taxon>
        <taxon>Hypocreales</taxon>
        <taxon>Nectriaceae</taxon>
        <taxon>Fusarium</taxon>
    </lineage>
</organism>
<evidence type="ECO:0000313" key="2">
    <source>
        <dbReference type="Proteomes" id="UP000091967"/>
    </source>
</evidence>
<dbReference type="OrthoDB" id="5106543at2759"/>
<dbReference type="EMBL" id="LYXU01000002">
    <property type="protein sequence ID" value="OBS23446.1"/>
    <property type="molecule type" value="Genomic_DNA"/>
</dbReference>
<dbReference type="AlphaFoldDB" id="A0A1B8ASV1"/>
<comment type="caution">
    <text evidence="1">The sequence shown here is derived from an EMBL/GenBank/DDBJ whole genome shotgun (WGS) entry which is preliminary data.</text>
</comment>
<evidence type="ECO:0000313" key="1">
    <source>
        <dbReference type="EMBL" id="OBS23446.1"/>
    </source>
</evidence>
<accession>A0A1B8ASV1</accession>
<gene>
    <name evidence="1" type="ORF">FPOA_03995</name>
</gene>
<reference evidence="1 2" key="1">
    <citation type="submission" date="2016-06" db="EMBL/GenBank/DDBJ databases">
        <title>Living apart together: crosstalk between the core and supernumerary genomes in a fungal plant pathogen.</title>
        <authorList>
            <person name="Vanheule A."/>
            <person name="Audenaert K."/>
            <person name="Warris S."/>
            <person name="Van De Geest H."/>
            <person name="Schijlen E."/>
            <person name="Hofte M."/>
            <person name="De Saeger S."/>
            <person name="Haesaert G."/>
            <person name="Waalwijk C."/>
            <person name="Van Der Lee T."/>
        </authorList>
    </citation>
    <scope>NUCLEOTIDE SEQUENCE [LARGE SCALE GENOMIC DNA]</scope>
    <source>
        <strain evidence="1 2">2516</strain>
    </source>
</reference>